<evidence type="ECO:0000313" key="2">
    <source>
        <dbReference type="Proteomes" id="UP000006556"/>
    </source>
</evidence>
<gene>
    <name evidence="1" type="ordered locus">PTH_1533</name>
</gene>
<evidence type="ECO:0008006" key="3">
    <source>
        <dbReference type="Google" id="ProtNLM"/>
    </source>
</evidence>
<dbReference type="InterPro" id="IPR017587">
    <property type="entry name" value="YqeC"/>
</dbReference>
<dbReference type="Pfam" id="PF19842">
    <property type="entry name" value="YqeC"/>
    <property type="match status" value="1"/>
</dbReference>
<dbReference type="KEGG" id="pth:PTH_1533"/>
<protein>
    <recommendedName>
        <fullName evidence="3">Selenium-dependent hydroxylase accessory protein YqeC</fullName>
    </recommendedName>
</protein>
<evidence type="ECO:0000313" key="1">
    <source>
        <dbReference type="EMBL" id="BAF59714.1"/>
    </source>
</evidence>
<dbReference type="AlphaFoldDB" id="A5D217"/>
<proteinExistence type="predicted"/>
<reference evidence="2" key="1">
    <citation type="journal article" date="2008" name="Genome Res.">
        <title>The genome of Pelotomaculum thermopropionicum reveals niche-associated evolution in anaerobic microbiota.</title>
        <authorList>
            <person name="Kosaka T."/>
            <person name="Kato S."/>
            <person name="Shimoyama T."/>
            <person name="Ishii S."/>
            <person name="Abe T."/>
            <person name="Watanabe K."/>
        </authorList>
    </citation>
    <scope>NUCLEOTIDE SEQUENCE [LARGE SCALE GENOMIC DNA]</scope>
    <source>
        <strain evidence="2">DSM 13744 / JCM 10971 / SI</strain>
    </source>
</reference>
<sequence>MKIFEAFALSEREVVSFVGGGGKTTLMFRLAGEIPLGRNVIVTTTTKIYPPASACFPVVFWKEGLEKELAEHFKSGLKPVVASGLLKDNKLKGINAGQVSVLQNHAEYVLVEADGSRGFSLKGHMGYEPVIPGSTTILIVVIGADVLGKNLNGNNVHRPEIVSCLTGREIGSRIDAEMIAELITHPAGILRDCPSWARVVPFINKADRLKDPGEGYRLGSLLLGEKIKKVVLGSAIAENPVLDIITG</sequence>
<name>A5D217_PELTS</name>
<dbReference type="NCBIfam" id="TIGR03172">
    <property type="entry name" value="selenium cofactor biosynthesis protein YqeC"/>
    <property type="match status" value="1"/>
</dbReference>
<organism evidence="1 2">
    <name type="scientific">Pelotomaculum thermopropionicum (strain DSM 13744 / JCM 10971 / SI)</name>
    <dbReference type="NCBI Taxonomy" id="370438"/>
    <lineage>
        <taxon>Bacteria</taxon>
        <taxon>Bacillati</taxon>
        <taxon>Bacillota</taxon>
        <taxon>Clostridia</taxon>
        <taxon>Eubacteriales</taxon>
        <taxon>Desulfotomaculaceae</taxon>
        <taxon>Pelotomaculum</taxon>
    </lineage>
</organism>
<dbReference type="STRING" id="370438.PTH_1533"/>
<dbReference type="Proteomes" id="UP000006556">
    <property type="component" value="Chromosome"/>
</dbReference>
<accession>A5D217</accession>
<dbReference type="EMBL" id="AP009389">
    <property type="protein sequence ID" value="BAF59714.1"/>
    <property type="molecule type" value="Genomic_DNA"/>
</dbReference>
<dbReference type="HOGENOM" id="CLU_068045_2_1_9"/>
<keyword evidence="2" id="KW-1185">Reference proteome</keyword>
<dbReference type="eggNOG" id="COG1763">
    <property type="taxonomic scope" value="Bacteria"/>
</dbReference>